<dbReference type="SMART" id="SM00226">
    <property type="entry name" value="LMWPc"/>
    <property type="match status" value="1"/>
</dbReference>
<dbReference type="EMBL" id="CP002343">
    <property type="protein sequence ID" value="ADU48021.1"/>
    <property type="molecule type" value="Genomic_DNA"/>
</dbReference>
<dbReference type="SUPFAM" id="SSF52788">
    <property type="entry name" value="Phosphotyrosine protein phosphatases I"/>
    <property type="match status" value="1"/>
</dbReference>
<sequence length="184" mass="19585">MSTPPLRVVFVCTANIARSPYAERRTAQLLAAHPNGRLVVPLSAGMPGYPGRPMDPQMGKQLRAHGLDPADHVSRSLSGALVDEADLLLTLDFAVRMRIFDAWPGHVQKVLGLHQFADAVGRLLPGPLGASLVDAAQRVSRPDSMTWDVSDPHGRGGRAARRCAEEIDAVLPRIVAALAGPVPG</sequence>
<gene>
    <name evidence="3" type="ordered locus">Intca_1506</name>
</gene>
<dbReference type="Gene3D" id="3.40.50.2300">
    <property type="match status" value="1"/>
</dbReference>
<keyword evidence="4" id="KW-1185">Reference proteome</keyword>
<dbReference type="InterPro" id="IPR036196">
    <property type="entry name" value="Ptyr_pPase_sf"/>
</dbReference>
<dbReference type="PANTHER" id="PTHR11717:SF7">
    <property type="entry name" value="LOW MOLECULAR WEIGHT PHOSPHOTYROSINE PROTEIN PHOSPHATASE"/>
    <property type="match status" value="1"/>
</dbReference>
<evidence type="ECO:0000313" key="3">
    <source>
        <dbReference type="EMBL" id="ADU48021.1"/>
    </source>
</evidence>
<organism evidence="3 4">
    <name type="scientific">Intrasporangium calvum (strain ATCC 23552 / DSM 43043 / JCM 3097 / NBRC 12989 / NCIMB 10167 / NRRL B-3866 / 7 KIP)</name>
    <dbReference type="NCBI Taxonomy" id="710696"/>
    <lineage>
        <taxon>Bacteria</taxon>
        <taxon>Bacillati</taxon>
        <taxon>Actinomycetota</taxon>
        <taxon>Actinomycetes</taxon>
        <taxon>Micrococcales</taxon>
        <taxon>Intrasporangiaceae</taxon>
        <taxon>Intrasporangium</taxon>
    </lineage>
</organism>
<dbReference type="Pfam" id="PF01451">
    <property type="entry name" value="LMWPc"/>
    <property type="match status" value="1"/>
</dbReference>
<dbReference type="EC" id="3.1.3.48" evidence="1"/>
<dbReference type="STRING" id="710696.Intca_1506"/>
<dbReference type="Proteomes" id="UP000008914">
    <property type="component" value="Chromosome"/>
</dbReference>
<evidence type="ECO:0000313" key="4">
    <source>
        <dbReference type="Proteomes" id="UP000008914"/>
    </source>
</evidence>
<proteinExistence type="predicted"/>
<evidence type="ECO:0000259" key="2">
    <source>
        <dbReference type="SMART" id="SM00226"/>
    </source>
</evidence>
<dbReference type="PANTHER" id="PTHR11717">
    <property type="entry name" value="LOW MOLECULAR WEIGHT PROTEIN TYROSINE PHOSPHATASE"/>
    <property type="match status" value="1"/>
</dbReference>
<accession>E6S8A0</accession>
<protein>
    <recommendedName>
        <fullName evidence="1">protein-tyrosine-phosphatase</fullName>
        <ecNumber evidence="1">3.1.3.48</ecNumber>
    </recommendedName>
</protein>
<dbReference type="GO" id="GO:0004725">
    <property type="term" value="F:protein tyrosine phosphatase activity"/>
    <property type="evidence" value="ECO:0007669"/>
    <property type="project" value="UniProtKB-EC"/>
</dbReference>
<dbReference type="eggNOG" id="COG0394">
    <property type="taxonomic scope" value="Bacteria"/>
</dbReference>
<dbReference type="InterPro" id="IPR050438">
    <property type="entry name" value="LMW_PTPase"/>
</dbReference>
<dbReference type="AlphaFoldDB" id="E6S8A0"/>
<reference evidence="3 4" key="1">
    <citation type="journal article" date="2010" name="Stand. Genomic Sci.">
        <title>Complete genome sequence of Intrasporangium calvum type strain (7 KIP).</title>
        <authorList>
            <person name="Del Rio T.G."/>
            <person name="Chertkov O."/>
            <person name="Yasawong M."/>
            <person name="Lucas S."/>
            <person name="Deshpande S."/>
            <person name="Cheng J.F."/>
            <person name="Detter C."/>
            <person name="Tapia R."/>
            <person name="Han C."/>
            <person name="Goodwin L."/>
            <person name="Pitluck S."/>
            <person name="Liolios K."/>
            <person name="Ivanova N."/>
            <person name="Mavromatis K."/>
            <person name="Pati A."/>
            <person name="Chen A."/>
            <person name="Palaniappan K."/>
            <person name="Land M."/>
            <person name="Hauser L."/>
            <person name="Chang Y.J."/>
            <person name="Jeffries C.D."/>
            <person name="Rohde M."/>
            <person name="Pukall R."/>
            <person name="Sikorski J."/>
            <person name="Goker M."/>
            <person name="Woyke T."/>
            <person name="Bristow J."/>
            <person name="Eisen J.A."/>
            <person name="Markowitz V."/>
            <person name="Hugenholtz P."/>
            <person name="Kyrpides N.C."/>
            <person name="Klenk H.P."/>
            <person name="Lapidus A."/>
        </authorList>
    </citation>
    <scope>NUCLEOTIDE SEQUENCE [LARGE SCALE GENOMIC DNA]</scope>
    <source>
        <strain evidence="4">ATCC 23552 / DSM 43043 / JCM 3097 / NBRC 12989 / 7 KIP</strain>
    </source>
</reference>
<evidence type="ECO:0000256" key="1">
    <source>
        <dbReference type="ARBA" id="ARBA00013064"/>
    </source>
</evidence>
<dbReference type="KEGG" id="ica:Intca_1506"/>
<feature type="domain" description="Phosphotyrosine protein phosphatase I" evidence="2">
    <location>
        <begin position="6"/>
        <end position="177"/>
    </location>
</feature>
<dbReference type="HOGENOM" id="CLU_071415_1_0_11"/>
<dbReference type="InterPro" id="IPR023485">
    <property type="entry name" value="Ptyr_pPase"/>
</dbReference>
<name>E6S8A0_INTC7</name>